<keyword evidence="2" id="KW-0812">Transmembrane</keyword>
<evidence type="ECO:0000256" key="1">
    <source>
        <dbReference type="SAM" id="MobiDB-lite"/>
    </source>
</evidence>
<sequence>MLPNPVLCVLVGALAANGILVIRLIRGILWDEVRAVSLKRRPPEDSQWRLIVQLTLLGMTLGHCVGWLLGSEDPTILVLVGIVSVCGGELYSLRHSRRLNLFYLNRARRLLDEGDLHGAGEDAREVLSSSQILRTDALAILKSTEQGRRFQPASSPASSLLSSTTSFTK</sequence>
<feature type="transmembrane region" description="Helical" evidence="2">
    <location>
        <begin position="6"/>
        <end position="29"/>
    </location>
</feature>
<reference evidence="3 4" key="1">
    <citation type="submission" date="2019-02" db="EMBL/GenBank/DDBJ databases">
        <title>Deep-cultivation of Planctomycetes and their phenomic and genomic characterization uncovers novel biology.</title>
        <authorList>
            <person name="Wiegand S."/>
            <person name="Jogler M."/>
            <person name="Boedeker C."/>
            <person name="Pinto D."/>
            <person name="Vollmers J."/>
            <person name="Rivas-Marin E."/>
            <person name="Kohn T."/>
            <person name="Peeters S.H."/>
            <person name="Heuer A."/>
            <person name="Rast P."/>
            <person name="Oberbeckmann S."/>
            <person name="Bunk B."/>
            <person name="Jeske O."/>
            <person name="Meyerdierks A."/>
            <person name="Storesund J.E."/>
            <person name="Kallscheuer N."/>
            <person name="Luecker S."/>
            <person name="Lage O.M."/>
            <person name="Pohl T."/>
            <person name="Merkel B.J."/>
            <person name="Hornburger P."/>
            <person name="Mueller R.-W."/>
            <person name="Bruemmer F."/>
            <person name="Labrenz M."/>
            <person name="Spormann A.M."/>
            <person name="Op den Camp H."/>
            <person name="Overmann J."/>
            <person name="Amann R."/>
            <person name="Jetten M.S.M."/>
            <person name="Mascher T."/>
            <person name="Medema M.H."/>
            <person name="Devos D.P."/>
            <person name="Kaster A.-K."/>
            <person name="Ovreas L."/>
            <person name="Rohde M."/>
            <person name="Galperin M.Y."/>
            <person name="Jogler C."/>
        </authorList>
    </citation>
    <scope>NUCLEOTIDE SEQUENCE [LARGE SCALE GENOMIC DNA]</scope>
    <source>
        <strain evidence="3 4">K23_9</strain>
    </source>
</reference>
<proteinExistence type="predicted"/>
<dbReference type="Proteomes" id="UP000319817">
    <property type="component" value="Chromosome"/>
</dbReference>
<organism evidence="3 4">
    <name type="scientific">Stieleria marina</name>
    <dbReference type="NCBI Taxonomy" id="1930275"/>
    <lineage>
        <taxon>Bacteria</taxon>
        <taxon>Pseudomonadati</taxon>
        <taxon>Planctomycetota</taxon>
        <taxon>Planctomycetia</taxon>
        <taxon>Pirellulales</taxon>
        <taxon>Pirellulaceae</taxon>
        <taxon>Stieleria</taxon>
    </lineage>
</organism>
<accession>A0A517P2R0</accession>
<keyword evidence="2" id="KW-1133">Transmembrane helix</keyword>
<feature type="transmembrane region" description="Helical" evidence="2">
    <location>
        <begin position="75"/>
        <end position="93"/>
    </location>
</feature>
<dbReference type="AlphaFoldDB" id="A0A517P2R0"/>
<name>A0A517P2R0_9BACT</name>
<dbReference type="EMBL" id="CP036526">
    <property type="protein sequence ID" value="QDT13657.1"/>
    <property type="molecule type" value="Genomic_DNA"/>
</dbReference>
<evidence type="ECO:0000313" key="4">
    <source>
        <dbReference type="Proteomes" id="UP000319817"/>
    </source>
</evidence>
<evidence type="ECO:0000313" key="3">
    <source>
        <dbReference type="EMBL" id="QDT13657.1"/>
    </source>
</evidence>
<feature type="compositionally biased region" description="Low complexity" evidence="1">
    <location>
        <begin position="152"/>
        <end position="169"/>
    </location>
</feature>
<feature type="region of interest" description="Disordered" evidence="1">
    <location>
        <begin position="149"/>
        <end position="169"/>
    </location>
</feature>
<feature type="transmembrane region" description="Helical" evidence="2">
    <location>
        <begin position="50"/>
        <end position="69"/>
    </location>
</feature>
<evidence type="ECO:0000256" key="2">
    <source>
        <dbReference type="SAM" id="Phobius"/>
    </source>
</evidence>
<dbReference type="RefSeq" id="WP_145421405.1">
    <property type="nucleotide sequence ID" value="NZ_CP036526.1"/>
</dbReference>
<protein>
    <submittedName>
        <fullName evidence="3">Uncharacterized protein</fullName>
    </submittedName>
</protein>
<keyword evidence="4" id="KW-1185">Reference proteome</keyword>
<gene>
    <name evidence="3" type="ORF">K239x_56770</name>
</gene>
<keyword evidence="2" id="KW-0472">Membrane</keyword>